<keyword evidence="2" id="KW-1185">Reference proteome</keyword>
<comment type="caution">
    <text evidence="1">The sequence shown here is derived from an EMBL/GenBank/DDBJ whole genome shotgun (WGS) entry which is preliminary data.</text>
</comment>
<evidence type="ECO:0000313" key="1">
    <source>
        <dbReference type="EMBL" id="OXA91646.1"/>
    </source>
</evidence>
<dbReference type="OrthoDB" id="1270082at2"/>
<dbReference type="RefSeq" id="WP_089049871.1">
    <property type="nucleotide sequence ID" value="NZ_FXTV01000010.1"/>
</dbReference>
<evidence type="ECO:0000313" key="2">
    <source>
        <dbReference type="Proteomes" id="UP000198345"/>
    </source>
</evidence>
<gene>
    <name evidence="1" type="ORF">B0A66_10915</name>
</gene>
<protein>
    <submittedName>
        <fullName evidence="1">Uncharacterized protein</fullName>
    </submittedName>
</protein>
<organism evidence="1 2">
    <name type="scientific">Flavobacterium hercynium</name>
    <dbReference type="NCBI Taxonomy" id="387094"/>
    <lineage>
        <taxon>Bacteria</taxon>
        <taxon>Pseudomonadati</taxon>
        <taxon>Bacteroidota</taxon>
        <taxon>Flavobacteriia</taxon>
        <taxon>Flavobacteriales</taxon>
        <taxon>Flavobacteriaceae</taxon>
        <taxon>Flavobacterium</taxon>
    </lineage>
</organism>
<dbReference type="EMBL" id="MUGW01000021">
    <property type="protein sequence ID" value="OXA91646.1"/>
    <property type="molecule type" value="Genomic_DNA"/>
</dbReference>
<sequence>MKKNKISFETTFWAHQELKNPFEVVDAFLGSENLTYYKQTLSEIVFYRSKDEIYQKECPGDVFFSYTAFRSFLRACSALQHKSKKWKVTAVSAEKRSILSLASLTIEEYENPFTVFENAFAEHSLADFEFFLCEVIHLALRPTNVEFDSDLLTPYIHVIKMLDASQLLMESQIEKLVNNCV</sequence>
<dbReference type="AlphaFoldDB" id="A0A226HDA1"/>
<reference evidence="1 2" key="1">
    <citation type="submission" date="2016-11" db="EMBL/GenBank/DDBJ databases">
        <title>Whole genomes of Flavobacteriaceae.</title>
        <authorList>
            <person name="Stine C."/>
            <person name="Li C."/>
            <person name="Tadesse D."/>
        </authorList>
    </citation>
    <scope>NUCLEOTIDE SEQUENCE [LARGE SCALE GENOMIC DNA]</scope>
    <source>
        <strain evidence="1 2">DSM 18292</strain>
    </source>
</reference>
<accession>A0A226HDA1</accession>
<dbReference type="Proteomes" id="UP000198345">
    <property type="component" value="Unassembled WGS sequence"/>
</dbReference>
<name>A0A226HDA1_9FLAO</name>
<proteinExistence type="predicted"/>